<keyword evidence="4" id="KW-0175">Coiled coil</keyword>
<dbReference type="Gene3D" id="2.60.120.920">
    <property type="match status" value="1"/>
</dbReference>
<dbReference type="GO" id="GO:0008270">
    <property type="term" value="F:zinc ion binding"/>
    <property type="evidence" value="ECO:0007669"/>
    <property type="project" value="UniProtKB-KW"/>
</dbReference>
<sequence length="261" mass="30102">EETQREEEQRQEAEREREEEPGEPKGTQAVEDSERIFTEIIRSIERRSSEVTKLIIDQVKAAVSQAEGHMEILEKDIDELKRRHSELEQLSHTEDHIHLLQKCQGLPVTPQAEFGHKISVYPCCSLENVRKEVSKLKDQLENVYQNIIFRSFLLSDSCQLTLDPNTINNNLHLSEGNRVVTWKRETESYPDHRERFDSPNVLCRESLTGCCYWEVDWSGTMVGIAVAYKGISRKGWDDDSWLGRNDKHRKAGSWGPSALPG</sequence>
<feature type="coiled-coil region" evidence="4">
    <location>
        <begin position="56"/>
        <end position="90"/>
    </location>
</feature>
<name>A0A3B3S7H5_9TELE</name>
<keyword evidence="8" id="KW-1185">Reference proteome</keyword>
<dbReference type="SUPFAM" id="SSF49899">
    <property type="entry name" value="Concanavalin A-like lectins/glucanases"/>
    <property type="match status" value="1"/>
</dbReference>
<proteinExistence type="predicted"/>
<protein>
    <recommendedName>
        <fullName evidence="6">SPRY-associated domain-containing protein</fullName>
    </recommendedName>
</protein>
<feature type="domain" description="SPRY-associated" evidence="6">
    <location>
        <begin position="157"/>
        <end position="208"/>
    </location>
</feature>
<evidence type="ECO:0000256" key="1">
    <source>
        <dbReference type="ARBA" id="ARBA00022723"/>
    </source>
</evidence>
<dbReference type="InterPro" id="IPR043136">
    <property type="entry name" value="B30.2/SPRY_sf"/>
</dbReference>
<dbReference type="STRING" id="1676925.ENSPKIP00000026729"/>
<evidence type="ECO:0000256" key="5">
    <source>
        <dbReference type="SAM" id="MobiDB-lite"/>
    </source>
</evidence>
<dbReference type="Ensembl" id="ENSPKIT00000007488.1">
    <property type="protein sequence ID" value="ENSPKIP00000026729.1"/>
    <property type="gene ID" value="ENSPKIG00000009090.1"/>
</dbReference>
<dbReference type="PANTHER" id="PTHR25465">
    <property type="entry name" value="B-BOX DOMAIN CONTAINING"/>
    <property type="match status" value="1"/>
</dbReference>
<keyword evidence="2" id="KW-0863">Zinc-finger</keyword>
<dbReference type="InterPro" id="IPR013320">
    <property type="entry name" value="ConA-like_dom_sf"/>
</dbReference>
<dbReference type="InterPro" id="IPR006574">
    <property type="entry name" value="PRY"/>
</dbReference>
<evidence type="ECO:0000313" key="8">
    <source>
        <dbReference type="Proteomes" id="UP000261540"/>
    </source>
</evidence>
<dbReference type="InterPro" id="IPR058030">
    <property type="entry name" value="TRIM8/14/16/25/29/45/65_CC"/>
</dbReference>
<accession>A0A3B3S7H5</accession>
<keyword evidence="3" id="KW-0862">Zinc</keyword>
<evidence type="ECO:0000256" key="3">
    <source>
        <dbReference type="ARBA" id="ARBA00022833"/>
    </source>
</evidence>
<dbReference type="InterPro" id="IPR051051">
    <property type="entry name" value="E3_ubiq-ligase_TRIM/RNF"/>
</dbReference>
<evidence type="ECO:0000259" key="6">
    <source>
        <dbReference type="SMART" id="SM00589"/>
    </source>
</evidence>
<reference evidence="7" key="2">
    <citation type="submission" date="2025-09" db="UniProtKB">
        <authorList>
            <consortium name="Ensembl"/>
        </authorList>
    </citation>
    <scope>IDENTIFICATION</scope>
</reference>
<organism evidence="7 8">
    <name type="scientific">Paramormyrops kingsleyae</name>
    <dbReference type="NCBI Taxonomy" id="1676925"/>
    <lineage>
        <taxon>Eukaryota</taxon>
        <taxon>Metazoa</taxon>
        <taxon>Chordata</taxon>
        <taxon>Craniata</taxon>
        <taxon>Vertebrata</taxon>
        <taxon>Euteleostomi</taxon>
        <taxon>Actinopterygii</taxon>
        <taxon>Neopterygii</taxon>
        <taxon>Teleostei</taxon>
        <taxon>Osteoglossocephala</taxon>
        <taxon>Osteoglossomorpha</taxon>
        <taxon>Osteoglossiformes</taxon>
        <taxon>Mormyridae</taxon>
        <taxon>Paramormyrops</taxon>
    </lineage>
</organism>
<dbReference type="SMART" id="SM00589">
    <property type="entry name" value="PRY"/>
    <property type="match status" value="1"/>
</dbReference>
<dbReference type="Pfam" id="PF25600">
    <property type="entry name" value="TRIM_CC"/>
    <property type="match status" value="1"/>
</dbReference>
<keyword evidence="1" id="KW-0479">Metal-binding</keyword>
<evidence type="ECO:0000313" key="7">
    <source>
        <dbReference type="Ensembl" id="ENSPKIP00000026729.1"/>
    </source>
</evidence>
<evidence type="ECO:0000256" key="2">
    <source>
        <dbReference type="ARBA" id="ARBA00022771"/>
    </source>
</evidence>
<feature type="compositionally biased region" description="Basic and acidic residues" evidence="5">
    <location>
        <begin position="1"/>
        <end position="18"/>
    </location>
</feature>
<dbReference type="PANTHER" id="PTHR25465:SF5">
    <property type="entry name" value="E3 UBIQUITIN_ISG15 LIGASE TRIM25-RELATED"/>
    <property type="match status" value="1"/>
</dbReference>
<dbReference type="Pfam" id="PF13765">
    <property type="entry name" value="PRY"/>
    <property type="match status" value="1"/>
</dbReference>
<dbReference type="Proteomes" id="UP000261540">
    <property type="component" value="Unplaced"/>
</dbReference>
<reference evidence="7" key="1">
    <citation type="submission" date="2025-08" db="UniProtKB">
        <authorList>
            <consortium name="Ensembl"/>
        </authorList>
    </citation>
    <scope>IDENTIFICATION</scope>
</reference>
<dbReference type="GeneTree" id="ENSGT01150000286922"/>
<dbReference type="AlphaFoldDB" id="A0A3B3S7H5"/>
<feature type="region of interest" description="Disordered" evidence="5">
    <location>
        <begin position="1"/>
        <end position="32"/>
    </location>
</feature>
<evidence type="ECO:0000256" key="4">
    <source>
        <dbReference type="SAM" id="Coils"/>
    </source>
</evidence>